<comment type="caution">
    <text evidence="8">The sequence shown here is derived from an EMBL/GenBank/DDBJ whole genome shotgun (WGS) entry which is preliminary data.</text>
</comment>
<feature type="domain" description="P-type ATPase A" evidence="7">
    <location>
        <begin position="132"/>
        <end position="230"/>
    </location>
</feature>
<dbReference type="InterPro" id="IPR023298">
    <property type="entry name" value="ATPase_P-typ_TM_dom_sf"/>
</dbReference>
<dbReference type="SFLD" id="SFLDS00003">
    <property type="entry name" value="Haloacid_Dehalogenase"/>
    <property type="match status" value="1"/>
</dbReference>
<evidence type="ECO:0000256" key="6">
    <source>
        <dbReference type="SAM" id="Phobius"/>
    </source>
</evidence>
<keyword evidence="5 6" id="KW-0472">Membrane</keyword>
<feature type="transmembrane region" description="Helical" evidence="6">
    <location>
        <begin position="77"/>
        <end position="96"/>
    </location>
</feature>
<dbReference type="PANTHER" id="PTHR42861">
    <property type="entry name" value="CALCIUM-TRANSPORTING ATPASE"/>
    <property type="match status" value="1"/>
</dbReference>
<dbReference type="Gene3D" id="3.40.1110.10">
    <property type="entry name" value="Calcium-transporting ATPase, cytoplasmic domain N"/>
    <property type="match status" value="1"/>
</dbReference>
<dbReference type="GO" id="GO:0005524">
    <property type="term" value="F:ATP binding"/>
    <property type="evidence" value="ECO:0007669"/>
    <property type="project" value="InterPro"/>
</dbReference>
<dbReference type="PRINTS" id="PR00119">
    <property type="entry name" value="CATATPASE"/>
</dbReference>
<dbReference type="Pfam" id="PF00122">
    <property type="entry name" value="E1-E2_ATPase"/>
    <property type="match status" value="1"/>
</dbReference>
<dbReference type="GO" id="GO:0016020">
    <property type="term" value="C:membrane"/>
    <property type="evidence" value="ECO:0007669"/>
    <property type="project" value="UniProtKB-SubCell"/>
</dbReference>
<keyword evidence="3" id="KW-1278">Translocase</keyword>
<dbReference type="SFLD" id="SFLDG00002">
    <property type="entry name" value="C1.7:_P-type_atpase_like"/>
    <property type="match status" value="1"/>
</dbReference>
<dbReference type="Gene3D" id="1.20.1110.10">
    <property type="entry name" value="Calcium-transporting ATPase, transmembrane domain"/>
    <property type="match status" value="1"/>
</dbReference>
<dbReference type="CDD" id="cd02609">
    <property type="entry name" value="P-type_ATPase"/>
    <property type="match status" value="1"/>
</dbReference>
<evidence type="ECO:0000256" key="3">
    <source>
        <dbReference type="ARBA" id="ARBA00022967"/>
    </source>
</evidence>
<evidence type="ECO:0000256" key="2">
    <source>
        <dbReference type="ARBA" id="ARBA00022692"/>
    </source>
</evidence>
<dbReference type="NCBIfam" id="TIGR01494">
    <property type="entry name" value="ATPase_P-type"/>
    <property type="match status" value="2"/>
</dbReference>
<accession>A0AA91GC46</accession>
<dbReference type="InterPro" id="IPR018303">
    <property type="entry name" value="ATPase_P-typ_P_site"/>
</dbReference>
<keyword evidence="2 6" id="KW-0812">Transmembrane</keyword>
<sequence>MNENMKKLFRKKRDIDNEEFLSSEEKAQTINNNDIRIPANITGLSDREVEQLYAEGKYNKEVEDLSRTTKQIILDNSLTLFNFINLFLAVAVFAVGYPKNALFFWIIIINTAIGVIQEIHAKKTIDKLSIVNKTEVTALREGRLVKIFQDEIVLGDVLVLTLGNQVPSDGIVLQADGMEVDESLLTGESDKITKQNGDKIMSGSFITSGLGFVKISAVGEDNFVSKLSKEAKTEKQSTSELMNSLNLLIKGLTFAIVPIGLLLFWSQYQSTQSFPKTVLGVSGALISMIPEGLMLLTSVAFAVGAANLARKKTLIQRLSCIETLARVDTICLDKTGTITDGTLTFKELIPQAGFPASEVERAMGEMMLGLSDQNATAKVLRTRFPLSQSTWKVKEVIPFSSDRKWSGVTFEEKGSFVMGAPEFIYSKVPEDLQEKLAPYNEQGDRVLILVHFPEELKSPELPSKKETVGIFIIADTIRENAVDTFSYFSKQDVTLKVISGDNPITVSQIAKQAGIDGAENFVDMSTISDSANFNELVENTTVFGRVTPYQKRELIQALKQNGHTTCMTGDGVNDILSLREADVSVAMASGSDAARAVSDVVLLNSDFSSMIQVLNEGRRVINNIERVASMYMVKTIYSAILAVSFIFLFLPYPFAPLQLTPINTLTVGIPSFILALEPNYQRIKGHFLTNILKISVPGALTVVFNILVLQIAGIWFDLSHQEVSTMCVLLTGCVGFQVLLRAARPLDLKKQIMIGLLLVAFLVCFLFFGEFFMLTSLFTRNVFFYLPLILGSRSIFNYISLFMTRAVYEVEKRQENRTVKKKKRVI</sequence>
<dbReference type="EMBL" id="JXLC01000005">
    <property type="protein sequence ID" value="OJG92566.1"/>
    <property type="molecule type" value="Genomic_DNA"/>
</dbReference>
<feature type="transmembrane region" description="Helical" evidence="6">
    <location>
        <begin position="722"/>
        <end position="740"/>
    </location>
</feature>
<dbReference type="SUPFAM" id="SSF81665">
    <property type="entry name" value="Calcium ATPase, transmembrane domain M"/>
    <property type="match status" value="1"/>
</dbReference>
<feature type="transmembrane region" description="Helical" evidence="6">
    <location>
        <begin position="102"/>
        <end position="119"/>
    </location>
</feature>
<dbReference type="InterPro" id="IPR036412">
    <property type="entry name" value="HAD-like_sf"/>
</dbReference>
<dbReference type="AlphaFoldDB" id="A0AA91GC46"/>
<evidence type="ECO:0000256" key="1">
    <source>
        <dbReference type="ARBA" id="ARBA00004141"/>
    </source>
</evidence>
<dbReference type="PRINTS" id="PR00120">
    <property type="entry name" value="HATPASE"/>
</dbReference>
<evidence type="ECO:0000259" key="7">
    <source>
        <dbReference type="Pfam" id="PF00122"/>
    </source>
</evidence>
<dbReference type="Proteomes" id="UP000183039">
    <property type="component" value="Unassembled WGS sequence"/>
</dbReference>
<dbReference type="SUPFAM" id="SSF56784">
    <property type="entry name" value="HAD-like"/>
    <property type="match status" value="1"/>
</dbReference>
<feature type="transmembrane region" description="Helical" evidence="6">
    <location>
        <begin position="696"/>
        <end position="716"/>
    </location>
</feature>
<protein>
    <submittedName>
        <fullName evidence="8">HAD ATPase, P-type, family IC</fullName>
    </submittedName>
</protein>
<feature type="transmembrane region" description="Helical" evidence="6">
    <location>
        <begin position="636"/>
        <end position="654"/>
    </location>
</feature>
<dbReference type="InterPro" id="IPR023299">
    <property type="entry name" value="ATPase_P-typ_cyto_dom_N"/>
</dbReference>
<reference evidence="8 9" key="1">
    <citation type="submission" date="2014-12" db="EMBL/GenBank/DDBJ databases">
        <title>Draft genome sequences of 29 type strains of Enterococci.</title>
        <authorList>
            <person name="Zhong Z."/>
            <person name="Sun Z."/>
            <person name="Liu W."/>
            <person name="Zhang W."/>
            <person name="Zhang H."/>
        </authorList>
    </citation>
    <scope>NUCLEOTIDE SEQUENCE [LARGE SCALE GENOMIC DNA]</scope>
    <source>
        <strain evidence="8 9">DSM 22801</strain>
    </source>
</reference>
<comment type="subcellular location">
    <subcellularLocation>
        <location evidence="1">Membrane</location>
        <topology evidence="1">Multi-pass membrane protein</topology>
    </subcellularLocation>
</comment>
<evidence type="ECO:0000313" key="9">
    <source>
        <dbReference type="Proteomes" id="UP000183039"/>
    </source>
</evidence>
<feature type="transmembrane region" description="Helical" evidence="6">
    <location>
        <begin position="752"/>
        <end position="778"/>
    </location>
</feature>
<dbReference type="SUPFAM" id="SSF81653">
    <property type="entry name" value="Calcium ATPase, transduction domain A"/>
    <property type="match status" value="1"/>
</dbReference>
<dbReference type="InterPro" id="IPR059000">
    <property type="entry name" value="ATPase_P-type_domA"/>
</dbReference>
<dbReference type="InterPro" id="IPR023214">
    <property type="entry name" value="HAD_sf"/>
</dbReference>
<dbReference type="InterPro" id="IPR001757">
    <property type="entry name" value="P_typ_ATPase"/>
</dbReference>
<gene>
    <name evidence="8" type="ORF">RV15_GL002991</name>
</gene>
<feature type="transmembrane region" description="Helical" evidence="6">
    <location>
        <begin position="660"/>
        <end position="676"/>
    </location>
</feature>
<dbReference type="Gene3D" id="2.70.150.10">
    <property type="entry name" value="Calcium-transporting ATPase, cytoplasmic transduction domain A"/>
    <property type="match status" value="1"/>
</dbReference>
<evidence type="ECO:0000256" key="4">
    <source>
        <dbReference type="ARBA" id="ARBA00022989"/>
    </source>
</evidence>
<dbReference type="SFLD" id="SFLDF00027">
    <property type="entry name" value="p-type_atpase"/>
    <property type="match status" value="1"/>
</dbReference>
<dbReference type="Gene3D" id="3.40.50.1000">
    <property type="entry name" value="HAD superfamily/HAD-like"/>
    <property type="match status" value="1"/>
</dbReference>
<dbReference type="GO" id="GO:0016887">
    <property type="term" value="F:ATP hydrolysis activity"/>
    <property type="evidence" value="ECO:0007669"/>
    <property type="project" value="InterPro"/>
</dbReference>
<dbReference type="SUPFAM" id="SSF81660">
    <property type="entry name" value="Metal cation-transporting ATPase, ATP-binding domain N"/>
    <property type="match status" value="1"/>
</dbReference>
<proteinExistence type="predicted"/>
<feature type="transmembrane region" description="Helical" evidence="6">
    <location>
        <begin position="285"/>
        <end position="309"/>
    </location>
</feature>
<evidence type="ECO:0000313" key="8">
    <source>
        <dbReference type="EMBL" id="OJG92566.1"/>
    </source>
</evidence>
<name>A0AA91GC46_9ENTE</name>
<dbReference type="PROSITE" id="PS00154">
    <property type="entry name" value="ATPASE_E1_E2"/>
    <property type="match status" value="1"/>
</dbReference>
<keyword evidence="4 6" id="KW-1133">Transmembrane helix</keyword>
<dbReference type="Pfam" id="PF00702">
    <property type="entry name" value="Hydrolase"/>
    <property type="match status" value="1"/>
</dbReference>
<dbReference type="InterPro" id="IPR008250">
    <property type="entry name" value="ATPase_P-typ_transduc_dom_A_sf"/>
</dbReference>
<dbReference type="InterPro" id="IPR044492">
    <property type="entry name" value="P_typ_ATPase_HD_dom"/>
</dbReference>
<organism evidence="8 9">
    <name type="scientific">Enterococcus silesiacus</name>
    <dbReference type="NCBI Taxonomy" id="332949"/>
    <lineage>
        <taxon>Bacteria</taxon>
        <taxon>Bacillati</taxon>
        <taxon>Bacillota</taxon>
        <taxon>Bacilli</taxon>
        <taxon>Lactobacillales</taxon>
        <taxon>Enterococcaceae</taxon>
        <taxon>Enterococcus</taxon>
    </lineage>
</organism>
<feature type="transmembrane region" description="Helical" evidence="6">
    <location>
        <begin position="784"/>
        <end position="808"/>
    </location>
</feature>
<evidence type="ECO:0000256" key="5">
    <source>
        <dbReference type="ARBA" id="ARBA00023136"/>
    </source>
</evidence>
<feature type="transmembrane region" description="Helical" evidence="6">
    <location>
        <begin position="245"/>
        <end position="265"/>
    </location>
</feature>